<comment type="caution">
    <text evidence="2">The sequence shown here is derived from an EMBL/GenBank/DDBJ whole genome shotgun (WGS) entry which is preliminary data.</text>
</comment>
<dbReference type="PANTHER" id="PTHR42695">
    <property type="entry name" value="GLUTAMINE AMIDOTRANSFERASE YLR126C-RELATED"/>
    <property type="match status" value="1"/>
</dbReference>
<dbReference type="GO" id="GO:0005829">
    <property type="term" value="C:cytosol"/>
    <property type="evidence" value="ECO:0007669"/>
    <property type="project" value="TreeGrafter"/>
</dbReference>
<keyword evidence="3" id="KW-1185">Reference proteome</keyword>
<dbReference type="CDD" id="cd01741">
    <property type="entry name" value="GATase1_1"/>
    <property type="match status" value="1"/>
</dbReference>
<dbReference type="PROSITE" id="PS51273">
    <property type="entry name" value="GATASE_TYPE_1"/>
    <property type="match status" value="1"/>
</dbReference>
<keyword evidence="2" id="KW-0315">Glutamine amidotransferase</keyword>
<dbReference type="Proteomes" id="UP000645966">
    <property type="component" value="Unassembled WGS sequence"/>
</dbReference>
<dbReference type="SUPFAM" id="SSF52317">
    <property type="entry name" value="Class I glutamine amidotransferase-like"/>
    <property type="match status" value="1"/>
</dbReference>
<dbReference type="RefSeq" id="WP_198737953.1">
    <property type="nucleotide sequence ID" value="NZ_JAEIOS010000011.1"/>
</dbReference>
<name>A0A934I5J8_9CORY</name>
<dbReference type="InterPro" id="IPR017926">
    <property type="entry name" value="GATASE"/>
</dbReference>
<dbReference type="InterPro" id="IPR044992">
    <property type="entry name" value="ChyE-like"/>
</dbReference>
<reference evidence="2" key="1">
    <citation type="submission" date="2020-12" db="EMBL/GenBank/DDBJ databases">
        <title>Genome public.</title>
        <authorList>
            <person name="Sun Q."/>
        </authorList>
    </citation>
    <scope>NUCLEOTIDE SEQUENCE</scope>
    <source>
        <strain evidence="2">CCM 8863</strain>
    </source>
</reference>
<evidence type="ECO:0000313" key="2">
    <source>
        <dbReference type="EMBL" id="MBI8988920.1"/>
    </source>
</evidence>
<dbReference type="NCBIfam" id="NF005743">
    <property type="entry name" value="PRK07567.1"/>
    <property type="match status" value="1"/>
</dbReference>
<evidence type="ECO:0000259" key="1">
    <source>
        <dbReference type="Pfam" id="PF00117"/>
    </source>
</evidence>
<organism evidence="2 3">
    <name type="scientific">Corynebacterium meridianum</name>
    <dbReference type="NCBI Taxonomy" id="2765363"/>
    <lineage>
        <taxon>Bacteria</taxon>
        <taxon>Bacillati</taxon>
        <taxon>Actinomycetota</taxon>
        <taxon>Actinomycetes</taxon>
        <taxon>Mycobacteriales</taxon>
        <taxon>Corynebacteriaceae</taxon>
        <taxon>Corynebacterium</taxon>
    </lineage>
</organism>
<dbReference type="Pfam" id="PF00117">
    <property type="entry name" value="GATase"/>
    <property type="match status" value="1"/>
</dbReference>
<dbReference type="EMBL" id="JAEIOS010000011">
    <property type="protein sequence ID" value="MBI8988920.1"/>
    <property type="molecule type" value="Genomic_DNA"/>
</dbReference>
<dbReference type="InterPro" id="IPR029062">
    <property type="entry name" value="Class_I_gatase-like"/>
</dbReference>
<dbReference type="PANTHER" id="PTHR42695:SF5">
    <property type="entry name" value="GLUTAMINE AMIDOTRANSFERASE YLR126C-RELATED"/>
    <property type="match status" value="1"/>
</dbReference>
<proteinExistence type="predicted"/>
<dbReference type="Gene3D" id="3.40.50.880">
    <property type="match status" value="1"/>
</dbReference>
<feature type="domain" description="Glutamine amidotransferase" evidence="1">
    <location>
        <begin position="55"/>
        <end position="200"/>
    </location>
</feature>
<sequence>MAVTEITKPFLLLSTRPEDDAAEAEYRSFVSMMELQPEFLIQKRVDREPLGPIILDDYSGIIVGGGPYNATEPDKTDHQVRVEACLNTVIRECIERDFPLFGACFGVGVIGSVAGGVIDRHFGEKPGCILVDVTTEGLADPILDGMPSRFPTIVGHKEATRALPPGATLLVRGDVCPVQMYRIKRHIFVTQFHPELELDSFRDRLEVYREAGYYEPEEFDSIMDSCSGQDLSTDNRLLLNFARIYAG</sequence>
<evidence type="ECO:0000313" key="3">
    <source>
        <dbReference type="Proteomes" id="UP000645966"/>
    </source>
</evidence>
<accession>A0A934I5J8</accession>
<dbReference type="AlphaFoldDB" id="A0A934I5J8"/>
<protein>
    <submittedName>
        <fullName evidence="2">Glutamine amidotransferase</fullName>
    </submittedName>
</protein>
<gene>
    <name evidence="2" type="ORF">JDV75_03985</name>
</gene>